<organism evidence="2 3">
    <name type="scientific">Cotesia typhae</name>
    <dbReference type="NCBI Taxonomy" id="2053667"/>
    <lineage>
        <taxon>Eukaryota</taxon>
        <taxon>Metazoa</taxon>
        <taxon>Ecdysozoa</taxon>
        <taxon>Arthropoda</taxon>
        <taxon>Hexapoda</taxon>
        <taxon>Insecta</taxon>
        <taxon>Pterygota</taxon>
        <taxon>Neoptera</taxon>
        <taxon>Endopterygota</taxon>
        <taxon>Hymenoptera</taxon>
        <taxon>Apocrita</taxon>
        <taxon>Ichneumonoidea</taxon>
        <taxon>Braconidae</taxon>
        <taxon>Microgastrinae</taxon>
        <taxon>Cotesia</taxon>
    </lineage>
</organism>
<proteinExistence type="predicted"/>
<keyword evidence="3" id="KW-1185">Reference proteome</keyword>
<dbReference type="OrthoDB" id="7366896at2759"/>
<evidence type="ECO:0000313" key="3">
    <source>
        <dbReference type="Proteomes" id="UP000729913"/>
    </source>
</evidence>
<sequence>MKAGSVFAICQSLGATGLGILLFGATGSVIGGVGALGLIYNHRETLDWCCCDDHFESTSCIKNS</sequence>
<keyword evidence="1" id="KW-0812">Transmembrane</keyword>
<dbReference type="AlphaFoldDB" id="A0A8J5R0K0"/>
<reference evidence="2" key="1">
    <citation type="submission" date="2020-03" db="EMBL/GenBank/DDBJ databases">
        <authorList>
            <person name="Chebbi M.A."/>
            <person name="Drezen J.M."/>
        </authorList>
    </citation>
    <scope>NUCLEOTIDE SEQUENCE</scope>
    <source>
        <tissue evidence="2">Whole body</tissue>
    </source>
</reference>
<dbReference type="Proteomes" id="UP000729913">
    <property type="component" value="Unassembled WGS sequence"/>
</dbReference>
<evidence type="ECO:0000313" key="2">
    <source>
        <dbReference type="EMBL" id="KAG8034079.1"/>
    </source>
</evidence>
<evidence type="ECO:0000256" key="1">
    <source>
        <dbReference type="SAM" id="Phobius"/>
    </source>
</evidence>
<protein>
    <submittedName>
        <fullName evidence="2">Uncharacterized protein</fullName>
    </submittedName>
</protein>
<dbReference type="EMBL" id="JAAOIC020000072">
    <property type="protein sequence ID" value="KAG8034079.1"/>
    <property type="molecule type" value="Genomic_DNA"/>
</dbReference>
<keyword evidence="1" id="KW-1133">Transmembrane helix</keyword>
<gene>
    <name evidence="2" type="ORF">G9C98_008560</name>
</gene>
<feature type="transmembrane region" description="Helical" evidence="1">
    <location>
        <begin position="20"/>
        <end position="40"/>
    </location>
</feature>
<accession>A0A8J5R0K0</accession>
<comment type="caution">
    <text evidence="2">The sequence shown here is derived from an EMBL/GenBank/DDBJ whole genome shotgun (WGS) entry which is preliminary data.</text>
</comment>
<name>A0A8J5R0K0_9HYME</name>
<keyword evidence="1" id="KW-0472">Membrane</keyword>
<reference evidence="2" key="2">
    <citation type="submission" date="2021-04" db="EMBL/GenBank/DDBJ databases">
        <title>Genome-wide patterns of bracovirus chromosomal integration into multiple host tissues during parasitism.</title>
        <authorList>
            <person name="Chebbi M.A.C."/>
        </authorList>
    </citation>
    <scope>NUCLEOTIDE SEQUENCE</scope>
    <source>
        <tissue evidence="2">Whole body</tissue>
    </source>
</reference>